<feature type="non-terminal residue" evidence="4">
    <location>
        <position position="323"/>
    </location>
</feature>
<evidence type="ECO:0000313" key="4">
    <source>
        <dbReference type="EMBL" id="KAF9451121.1"/>
    </source>
</evidence>
<organism evidence="4 5">
    <name type="scientific">Macrolepiota fuliginosa MF-IS2</name>
    <dbReference type="NCBI Taxonomy" id="1400762"/>
    <lineage>
        <taxon>Eukaryota</taxon>
        <taxon>Fungi</taxon>
        <taxon>Dikarya</taxon>
        <taxon>Basidiomycota</taxon>
        <taxon>Agaricomycotina</taxon>
        <taxon>Agaricomycetes</taxon>
        <taxon>Agaricomycetidae</taxon>
        <taxon>Agaricales</taxon>
        <taxon>Agaricineae</taxon>
        <taxon>Agaricaceae</taxon>
        <taxon>Macrolepiota</taxon>
    </lineage>
</organism>
<evidence type="ECO:0000256" key="2">
    <source>
        <dbReference type="SAM" id="Phobius"/>
    </source>
</evidence>
<dbReference type="OrthoDB" id="3183258at2759"/>
<evidence type="ECO:0000256" key="1">
    <source>
        <dbReference type="SAM" id="MobiDB-lite"/>
    </source>
</evidence>
<dbReference type="Pfam" id="PF20152">
    <property type="entry name" value="DUF6534"/>
    <property type="match status" value="1"/>
</dbReference>
<accession>A0A9P5XJY7</accession>
<feature type="transmembrane region" description="Helical" evidence="2">
    <location>
        <begin position="116"/>
        <end position="135"/>
    </location>
</feature>
<dbReference type="AlphaFoldDB" id="A0A9P5XJY7"/>
<comment type="caution">
    <text evidence="4">The sequence shown here is derived from an EMBL/GenBank/DDBJ whole genome shotgun (WGS) entry which is preliminary data.</text>
</comment>
<feature type="region of interest" description="Disordered" evidence="1">
    <location>
        <begin position="263"/>
        <end position="284"/>
    </location>
</feature>
<dbReference type="Proteomes" id="UP000807342">
    <property type="component" value="Unassembled WGS sequence"/>
</dbReference>
<evidence type="ECO:0000313" key="5">
    <source>
        <dbReference type="Proteomes" id="UP000807342"/>
    </source>
</evidence>
<dbReference type="PANTHER" id="PTHR40465">
    <property type="entry name" value="CHROMOSOME 1, WHOLE GENOME SHOTGUN SEQUENCE"/>
    <property type="match status" value="1"/>
</dbReference>
<feature type="transmembrane region" description="Helical" evidence="2">
    <location>
        <begin position="12"/>
        <end position="34"/>
    </location>
</feature>
<feature type="domain" description="DUF6534" evidence="3">
    <location>
        <begin position="163"/>
        <end position="246"/>
    </location>
</feature>
<feature type="transmembrane region" description="Helical" evidence="2">
    <location>
        <begin position="197"/>
        <end position="217"/>
    </location>
</feature>
<protein>
    <recommendedName>
        <fullName evidence="3">DUF6534 domain-containing protein</fullName>
    </recommendedName>
</protein>
<feature type="transmembrane region" description="Helical" evidence="2">
    <location>
        <begin position="155"/>
        <end position="177"/>
    </location>
</feature>
<dbReference type="InterPro" id="IPR045339">
    <property type="entry name" value="DUF6534"/>
</dbReference>
<evidence type="ECO:0000259" key="3">
    <source>
        <dbReference type="Pfam" id="PF20152"/>
    </source>
</evidence>
<reference evidence="4" key="1">
    <citation type="submission" date="2020-11" db="EMBL/GenBank/DDBJ databases">
        <authorList>
            <consortium name="DOE Joint Genome Institute"/>
            <person name="Ahrendt S."/>
            <person name="Riley R."/>
            <person name="Andreopoulos W."/>
            <person name="Labutti K."/>
            <person name="Pangilinan J."/>
            <person name="Ruiz-Duenas F.J."/>
            <person name="Barrasa J.M."/>
            <person name="Sanchez-Garcia M."/>
            <person name="Camarero S."/>
            <person name="Miyauchi S."/>
            <person name="Serrano A."/>
            <person name="Linde D."/>
            <person name="Babiker R."/>
            <person name="Drula E."/>
            <person name="Ayuso-Fernandez I."/>
            <person name="Pacheco R."/>
            <person name="Padilla G."/>
            <person name="Ferreira P."/>
            <person name="Barriuso J."/>
            <person name="Kellner H."/>
            <person name="Castanera R."/>
            <person name="Alfaro M."/>
            <person name="Ramirez L."/>
            <person name="Pisabarro A.G."/>
            <person name="Kuo A."/>
            <person name="Tritt A."/>
            <person name="Lipzen A."/>
            <person name="He G."/>
            <person name="Yan M."/>
            <person name="Ng V."/>
            <person name="Cullen D."/>
            <person name="Martin F."/>
            <person name="Rosso M.-N."/>
            <person name="Henrissat B."/>
            <person name="Hibbett D."/>
            <person name="Martinez A.T."/>
            <person name="Grigoriev I.V."/>
        </authorList>
    </citation>
    <scope>NUCLEOTIDE SEQUENCE</scope>
    <source>
        <strain evidence="4">MF-IS2</strain>
    </source>
</reference>
<name>A0A9P5XJY7_9AGAR</name>
<dbReference type="PANTHER" id="PTHR40465:SF1">
    <property type="entry name" value="DUF6534 DOMAIN-CONTAINING PROTEIN"/>
    <property type="match status" value="1"/>
</dbReference>
<feature type="transmembrane region" description="Helical" evidence="2">
    <location>
        <begin position="46"/>
        <end position="70"/>
    </location>
</feature>
<proteinExistence type="predicted"/>
<keyword evidence="2" id="KW-0812">Transmembrane</keyword>
<dbReference type="EMBL" id="MU151091">
    <property type="protein sequence ID" value="KAF9451121.1"/>
    <property type="molecule type" value="Genomic_DNA"/>
</dbReference>
<gene>
    <name evidence="4" type="ORF">P691DRAFT_773400</name>
</gene>
<feature type="transmembrane region" description="Helical" evidence="2">
    <location>
        <begin position="90"/>
        <end position="109"/>
    </location>
</feature>
<keyword evidence="2" id="KW-1133">Transmembrane helix</keyword>
<sequence>MKGPAEIVHGPALIGDIINVLLFGIMIAQTYIYFTNYSDRMWMRLMVLVVFIVDIVNTILNLMFIYGVLIQNFGNFEALASTNWTSVGDPATTGIIGLIVQLFFAWRIYALTRNWIMVSVVAAFACTGAIGAFIVSHEILIIPEFARFQEFKGYVIMWLACASAADIIITASLVWFLQKHKTGFKSSDIMVDRIIRVTMQTGLLTSTIAIIDLIVFLTDPTGTHLVFNITLCKLYSNSLVSSLNSRGGWKYDSSNRGSSSIGTFVARHTPSHPSDTMESGWREYTNSSRNPVGKLVNLIDSKRQETSTGSSEVFVHVESHEMG</sequence>
<keyword evidence="5" id="KW-1185">Reference proteome</keyword>
<keyword evidence="2" id="KW-0472">Membrane</keyword>